<comment type="similarity">
    <text evidence="2 7">Belongs to the ExbD/TolR family.</text>
</comment>
<keyword evidence="7" id="KW-0813">Transport</keyword>
<sequence>MIVHFARAPKTNLTFDSIALTDVIINLFIFFFITFNLIATFGPHKESPLRLNLPAAKSGGEEAMRGSHDIHLSRSGSLYWDDAKISLADLENRLGALRDKSMPITLRADRNASVQSLTSVLDIARRTGTKNLSLQTKLST</sequence>
<comment type="subcellular location">
    <subcellularLocation>
        <location evidence="1">Cell membrane</location>
        <topology evidence="1">Single-pass membrane protein</topology>
    </subcellularLocation>
    <subcellularLocation>
        <location evidence="7">Cell membrane</location>
        <topology evidence="7">Single-pass type II membrane protein</topology>
    </subcellularLocation>
</comment>
<dbReference type="GO" id="GO:0022857">
    <property type="term" value="F:transmembrane transporter activity"/>
    <property type="evidence" value="ECO:0007669"/>
    <property type="project" value="InterPro"/>
</dbReference>
<dbReference type="Pfam" id="PF02472">
    <property type="entry name" value="ExbD"/>
    <property type="match status" value="1"/>
</dbReference>
<keyword evidence="5 8" id="KW-1133">Transmembrane helix</keyword>
<gene>
    <name evidence="9" type="ORF">COV74_02245</name>
</gene>
<organism evidence="9 10">
    <name type="scientific">Candidatus Abzuiibacterium crystallinum</name>
    <dbReference type="NCBI Taxonomy" id="1974748"/>
    <lineage>
        <taxon>Bacteria</taxon>
        <taxon>Pseudomonadati</taxon>
        <taxon>Candidatus Omnitrophota</taxon>
        <taxon>Candidatus Abzuiibacterium</taxon>
    </lineage>
</organism>
<evidence type="ECO:0000256" key="8">
    <source>
        <dbReference type="SAM" id="Phobius"/>
    </source>
</evidence>
<proteinExistence type="inferred from homology"/>
<keyword evidence="6 8" id="KW-0472">Membrane</keyword>
<dbReference type="InterPro" id="IPR003400">
    <property type="entry name" value="ExbD"/>
</dbReference>
<evidence type="ECO:0000256" key="4">
    <source>
        <dbReference type="ARBA" id="ARBA00022692"/>
    </source>
</evidence>
<evidence type="ECO:0000256" key="5">
    <source>
        <dbReference type="ARBA" id="ARBA00022989"/>
    </source>
</evidence>
<keyword evidence="7" id="KW-0653">Protein transport</keyword>
<feature type="transmembrane region" description="Helical" evidence="8">
    <location>
        <begin position="23"/>
        <end position="42"/>
    </location>
</feature>
<accession>A0A2H0LRT5</accession>
<dbReference type="PANTHER" id="PTHR30558">
    <property type="entry name" value="EXBD MEMBRANE COMPONENT OF PMF-DRIVEN MACROMOLECULE IMPORT SYSTEM"/>
    <property type="match status" value="1"/>
</dbReference>
<evidence type="ECO:0008006" key="11">
    <source>
        <dbReference type="Google" id="ProtNLM"/>
    </source>
</evidence>
<comment type="caution">
    <text evidence="9">The sequence shown here is derived from an EMBL/GenBank/DDBJ whole genome shotgun (WGS) entry which is preliminary data.</text>
</comment>
<dbReference type="Proteomes" id="UP000230859">
    <property type="component" value="Unassembled WGS sequence"/>
</dbReference>
<dbReference type="AlphaFoldDB" id="A0A2H0LRT5"/>
<protein>
    <recommendedName>
        <fullName evidence="11">Biopolymer transporter ExbD</fullName>
    </recommendedName>
</protein>
<reference evidence="9 10" key="1">
    <citation type="submission" date="2017-09" db="EMBL/GenBank/DDBJ databases">
        <title>Depth-based differentiation of microbial function through sediment-hosted aquifers and enrichment of novel symbionts in the deep terrestrial subsurface.</title>
        <authorList>
            <person name="Probst A.J."/>
            <person name="Ladd B."/>
            <person name="Jarett J.K."/>
            <person name="Geller-Mcgrath D.E."/>
            <person name="Sieber C.M."/>
            <person name="Emerson J.B."/>
            <person name="Anantharaman K."/>
            <person name="Thomas B.C."/>
            <person name="Malmstrom R."/>
            <person name="Stieglmeier M."/>
            <person name="Klingl A."/>
            <person name="Woyke T."/>
            <person name="Ryan C.M."/>
            <person name="Banfield J.F."/>
        </authorList>
    </citation>
    <scope>NUCLEOTIDE SEQUENCE [LARGE SCALE GENOMIC DNA]</scope>
    <source>
        <strain evidence="9">CG11_big_fil_rev_8_21_14_0_20_45_26</strain>
    </source>
</reference>
<evidence type="ECO:0000256" key="2">
    <source>
        <dbReference type="ARBA" id="ARBA00005811"/>
    </source>
</evidence>
<keyword evidence="3" id="KW-1003">Cell membrane</keyword>
<keyword evidence="4 7" id="KW-0812">Transmembrane</keyword>
<name>A0A2H0LRT5_9BACT</name>
<evidence type="ECO:0000256" key="1">
    <source>
        <dbReference type="ARBA" id="ARBA00004162"/>
    </source>
</evidence>
<dbReference type="EMBL" id="PCVY01000021">
    <property type="protein sequence ID" value="PIQ87076.1"/>
    <property type="molecule type" value="Genomic_DNA"/>
</dbReference>
<evidence type="ECO:0000313" key="10">
    <source>
        <dbReference type="Proteomes" id="UP000230859"/>
    </source>
</evidence>
<evidence type="ECO:0000313" key="9">
    <source>
        <dbReference type="EMBL" id="PIQ87076.1"/>
    </source>
</evidence>
<dbReference type="Gene3D" id="3.30.420.270">
    <property type="match status" value="1"/>
</dbReference>
<dbReference type="GO" id="GO:0015031">
    <property type="term" value="P:protein transport"/>
    <property type="evidence" value="ECO:0007669"/>
    <property type="project" value="UniProtKB-KW"/>
</dbReference>
<evidence type="ECO:0000256" key="3">
    <source>
        <dbReference type="ARBA" id="ARBA00022475"/>
    </source>
</evidence>
<evidence type="ECO:0000256" key="6">
    <source>
        <dbReference type="ARBA" id="ARBA00023136"/>
    </source>
</evidence>
<dbReference type="GO" id="GO:0005886">
    <property type="term" value="C:plasma membrane"/>
    <property type="evidence" value="ECO:0007669"/>
    <property type="project" value="UniProtKB-SubCell"/>
</dbReference>
<evidence type="ECO:0000256" key="7">
    <source>
        <dbReference type="RuleBase" id="RU003879"/>
    </source>
</evidence>